<comment type="caution">
    <text evidence="1">The sequence shown here is derived from an EMBL/GenBank/DDBJ whole genome shotgun (WGS) entry which is preliminary data.</text>
</comment>
<dbReference type="SUPFAM" id="SSF50998">
    <property type="entry name" value="Quinoprotein alcohol dehydrogenase-like"/>
    <property type="match status" value="1"/>
</dbReference>
<reference evidence="2" key="1">
    <citation type="journal article" date="2019" name="Int. J. Syst. Evol. Microbiol.">
        <title>The Global Catalogue of Microorganisms (GCM) 10K type strain sequencing project: providing services to taxonomists for standard genome sequencing and annotation.</title>
        <authorList>
            <consortium name="The Broad Institute Genomics Platform"/>
            <consortium name="The Broad Institute Genome Sequencing Center for Infectious Disease"/>
            <person name="Wu L."/>
            <person name="Ma J."/>
        </authorList>
    </citation>
    <scope>NUCLEOTIDE SEQUENCE [LARGE SCALE GENOMIC DNA]</scope>
    <source>
        <strain evidence="2">CGMCC 4.7323</strain>
    </source>
</reference>
<dbReference type="InterPro" id="IPR011047">
    <property type="entry name" value="Quinoprotein_ADH-like_sf"/>
</dbReference>
<evidence type="ECO:0000313" key="2">
    <source>
        <dbReference type="Proteomes" id="UP000600080"/>
    </source>
</evidence>
<dbReference type="InterPro" id="IPR053143">
    <property type="entry name" value="Arylsulfate_ST"/>
</dbReference>
<accession>A0ABQ2IZL3</accession>
<evidence type="ECO:0000313" key="1">
    <source>
        <dbReference type="EMBL" id="GGN32877.1"/>
    </source>
</evidence>
<dbReference type="Proteomes" id="UP000600080">
    <property type="component" value="Unassembled WGS sequence"/>
</dbReference>
<protein>
    <submittedName>
        <fullName evidence="1">Uncharacterized protein</fullName>
    </submittedName>
</protein>
<dbReference type="EMBL" id="BMND01000001">
    <property type="protein sequence ID" value="GGN32877.1"/>
    <property type="molecule type" value="Genomic_DNA"/>
</dbReference>
<sequence length="407" mass="44467">MHPHQQHNPEVIDPADSVDHFVFSPSSSYPKPYARLFDRHGTEVHTWSNDVAQMPVEEDPPSFMRGWNHVEVGPDGCLFAIVPMRALLKLDVCSNLVWQADVSAHHDVALAPGGGVYVLTEVPRQISVDGRARTVVDNAVTVLDASGRQVRDISLLDVLSTDPALSAMVQDQVARRHNRFERAELVLDAEQAALLASGTYSGPQSRALQVLRQLMGEPCDVLHTNTLEILEAHPAGLWQRGHVLVSMRNLDLVAVLDLDTPRVLWWWGPGELSAQHQPSALPNGNVLVFDNGVATGVSRALEVDPTSSTIIWEYRASSFTACAGGCELLPSGNVLVTEAQVGRAIEVTRDQQITWQWRTAKLSSGPLTSRATLYRVAGVPWATVEQILRHQPTPASTPGASELQVCL</sequence>
<dbReference type="InterPro" id="IPR039535">
    <property type="entry name" value="ASST-like"/>
</dbReference>
<name>A0ABQ2IZL3_9ACTN</name>
<dbReference type="Pfam" id="PF14269">
    <property type="entry name" value="Arylsulfotran_2"/>
    <property type="match status" value="1"/>
</dbReference>
<dbReference type="PANTHER" id="PTHR35340:SF5">
    <property type="entry name" value="ASST-DOMAIN-CONTAINING PROTEIN"/>
    <property type="match status" value="1"/>
</dbReference>
<keyword evidence="2" id="KW-1185">Reference proteome</keyword>
<organism evidence="1 2">
    <name type="scientific">Streptomyces kronopolitis</name>
    <dbReference type="NCBI Taxonomy" id="1612435"/>
    <lineage>
        <taxon>Bacteria</taxon>
        <taxon>Bacillati</taxon>
        <taxon>Actinomycetota</taxon>
        <taxon>Actinomycetes</taxon>
        <taxon>Kitasatosporales</taxon>
        <taxon>Streptomycetaceae</taxon>
        <taxon>Streptomyces</taxon>
    </lineage>
</organism>
<proteinExistence type="predicted"/>
<dbReference type="PANTHER" id="PTHR35340">
    <property type="entry name" value="PQQ ENZYME REPEAT PROTEIN-RELATED"/>
    <property type="match status" value="1"/>
</dbReference>
<gene>
    <name evidence="1" type="ORF">GCM10012285_03400</name>
</gene>